<dbReference type="InterPro" id="IPR005747">
    <property type="entry name" value="MutS2"/>
</dbReference>
<keyword evidence="8" id="KW-0175">Coiled coil</keyword>
<evidence type="ECO:0000256" key="5">
    <source>
        <dbReference type="ARBA" id="ARBA00022884"/>
    </source>
</evidence>
<dbReference type="Proteomes" id="UP000786183">
    <property type="component" value="Unassembled WGS sequence"/>
</dbReference>
<dbReference type="EMBL" id="JACGBB010000024">
    <property type="protein sequence ID" value="MBZ7988009.1"/>
    <property type="molecule type" value="Genomic_DNA"/>
</dbReference>
<dbReference type="InterPro" id="IPR000432">
    <property type="entry name" value="DNA_mismatch_repair_MutS_C"/>
</dbReference>
<dbReference type="Pfam" id="PF00488">
    <property type="entry name" value="MutS_V"/>
    <property type="match status" value="1"/>
</dbReference>
<dbReference type="InterPro" id="IPR045076">
    <property type="entry name" value="MutS"/>
</dbReference>
<accession>A0ABS7WVE3</accession>
<reference evidence="10 11" key="1">
    <citation type="submission" date="2020-07" db="EMBL/GenBank/DDBJ databases">
        <title>Transfer of Campylobacter canadensis to the novel genus Avispirillum gen. nov., that also includes two novel species recovered from migratory waterfowl: Avispirillum anseris sp. nov. and Avispirillum brantae sp. nov.</title>
        <authorList>
            <person name="Miller W.G."/>
            <person name="Chapman M.H."/>
            <person name="Yee E."/>
            <person name="Inglis G.D."/>
        </authorList>
    </citation>
    <scope>NUCLEOTIDE SEQUENCE [LARGE SCALE GENOMIC DNA]</scope>
    <source>
        <strain evidence="10 11">L283</strain>
    </source>
</reference>
<proteinExistence type="inferred from homology"/>
<evidence type="ECO:0000256" key="4">
    <source>
        <dbReference type="ARBA" id="ARBA00022840"/>
    </source>
</evidence>
<comment type="caution">
    <text evidence="10">The sequence shown here is derived from an EMBL/GenBank/DDBJ whole genome shotgun (WGS) entry which is preliminary data.</text>
</comment>
<dbReference type="SMART" id="SM00463">
    <property type="entry name" value="SMR"/>
    <property type="match status" value="1"/>
</dbReference>
<protein>
    <recommendedName>
        <fullName evidence="7">Endonuclease MutS2</fullName>
        <ecNumber evidence="7">3.1.-.-</ecNumber>
    </recommendedName>
    <alternativeName>
        <fullName evidence="7">Ribosome-associated protein quality control-upstream factor</fullName>
        <shortName evidence="7">RQC-upstream factor</shortName>
        <shortName evidence="7">RqcU</shortName>
        <ecNumber evidence="7">3.6.4.-</ecNumber>
    </alternativeName>
</protein>
<evidence type="ECO:0000256" key="1">
    <source>
        <dbReference type="ARBA" id="ARBA00022730"/>
    </source>
</evidence>
<keyword evidence="5 7" id="KW-0694">RNA-binding</keyword>
<dbReference type="Gene3D" id="3.30.1370.110">
    <property type="match status" value="1"/>
</dbReference>
<feature type="coiled-coil region" evidence="8">
    <location>
        <begin position="121"/>
        <end position="155"/>
    </location>
</feature>
<keyword evidence="1 7" id="KW-0699">rRNA-binding</keyword>
<evidence type="ECO:0000256" key="3">
    <source>
        <dbReference type="ARBA" id="ARBA00022801"/>
    </source>
</evidence>
<dbReference type="SMART" id="SM00534">
    <property type="entry name" value="MUTSac"/>
    <property type="match status" value="1"/>
</dbReference>
<dbReference type="EC" id="3.6.4.-" evidence="7"/>
<keyword evidence="4 7" id="KW-0067">ATP-binding</keyword>
<dbReference type="Gene3D" id="3.40.50.300">
    <property type="entry name" value="P-loop containing nucleotide triphosphate hydrolases"/>
    <property type="match status" value="1"/>
</dbReference>
<dbReference type="SMART" id="SM00533">
    <property type="entry name" value="MUTSd"/>
    <property type="match status" value="1"/>
</dbReference>
<gene>
    <name evidence="7" type="primary">mutS2</name>
    <name evidence="7" type="synonym">rqcU</name>
    <name evidence="10" type="ORF">AVCANL283_07885</name>
</gene>
<dbReference type="Pfam" id="PF01713">
    <property type="entry name" value="Smr"/>
    <property type="match status" value="1"/>
</dbReference>
<dbReference type="RefSeq" id="WP_224325537.1">
    <property type="nucleotide sequence ID" value="NZ_JACGBB010000024.1"/>
</dbReference>
<sequence>MNKLKLDLDDYLEEFYSFFSRDAQLFLQGDSSLHYKRINELCELDLKYPKKTKLLNTAILHLEKKGILHLEELAEFVKIISYIKYLKSSCVSFELKKYFDKFVIAKEVEDILKYFKDDEFNSECDERLLNIDEKIKQLNQDINQQLRLLMQSKNLSEYLVDTQIHYINNQECLLLRGGFAKFLKASIIARSSGGGFYVVPLEIDNLKKGIKRLQEQEDEIKYEYACKFSTILSKFTLFLRFIDKEYSLIDGYLARVFFAKSKDLEFIECKNDKKIKISSFYHPAIKNAKPISVDFSKQVLIITGVNAGGKSMLLKSIMSASFLAKYLIPMKIDTHNSSISSFKSYESIIEDPQNSKNDISTFAGRMQSFAALFSQKDYLLGIDEIELGTDFEEASNLFYVLINELKKNAKIIITTHHKRLAAMLASCDDVELLAALYDIKEQRPKYEFLEGIIGKSYAYESALRYKISPNIVNEARKLQSENENNLNDLLNKNLELDAKLKFKLTQTKKKEEKLQSILDRLKDKEEKLQNDYLKRKKELENEYFLAINAAKKTLDFSSLKDKQRQINKANELKNNIKEEKIKSKEYKIGDYVKYENIEGKIIAINKNIASVENDFLTLKIDLNKLSHHTKSPSKKEITVKYERAVKNASVKLDLHGLRSEEAIEQLDKFISDALISGFDEVMVYHGIGTGKLAYAVKEFLKSHKSIKSFSDAPANMGGFGAKIIKL</sequence>
<evidence type="ECO:0000256" key="8">
    <source>
        <dbReference type="SAM" id="Coils"/>
    </source>
</evidence>
<dbReference type="GO" id="GO:0004519">
    <property type="term" value="F:endonuclease activity"/>
    <property type="evidence" value="ECO:0007669"/>
    <property type="project" value="UniProtKB-KW"/>
</dbReference>
<keyword evidence="2 7" id="KW-0547">Nucleotide-binding</keyword>
<comment type="function">
    <text evidence="7">Acts as a ribosome collision sensor, splitting the ribosome into its 2 subunits. Detects stalled/collided 70S ribosomes which it binds and splits by an ATP-hydrolysis driven conformational change. Acts upstream of the ribosome quality control system (RQC), a ribosome-associated complex that mediates the extraction of incompletely synthesized nascent chains from stalled ribosomes and their subsequent degradation. Probably generates substrates for RQC.</text>
</comment>
<comment type="similarity">
    <text evidence="7">Belongs to the DNA mismatch repair MutS family. MutS2 subfamily.</text>
</comment>
<dbReference type="NCBIfam" id="TIGR01069">
    <property type="entry name" value="mutS2"/>
    <property type="match status" value="1"/>
</dbReference>
<dbReference type="SUPFAM" id="SSF160443">
    <property type="entry name" value="SMR domain-like"/>
    <property type="match status" value="1"/>
</dbReference>
<evidence type="ECO:0000313" key="11">
    <source>
        <dbReference type="Proteomes" id="UP000786183"/>
    </source>
</evidence>
<comment type="subunit">
    <text evidence="7">Homodimer. Binds to stalled ribosomes, contacting rRNA.</text>
</comment>
<keyword evidence="6 7" id="KW-0238">DNA-binding</keyword>
<keyword evidence="7 10" id="KW-0255">Endonuclease</keyword>
<dbReference type="SUPFAM" id="SSF52540">
    <property type="entry name" value="P-loop containing nucleoside triphosphate hydrolases"/>
    <property type="match status" value="1"/>
</dbReference>
<dbReference type="InterPro" id="IPR036063">
    <property type="entry name" value="Smr_dom_sf"/>
</dbReference>
<dbReference type="PROSITE" id="PS50828">
    <property type="entry name" value="SMR"/>
    <property type="match status" value="1"/>
</dbReference>
<feature type="binding site" evidence="7">
    <location>
        <begin position="304"/>
        <end position="311"/>
    </location>
    <ligand>
        <name>ATP</name>
        <dbReference type="ChEBI" id="CHEBI:30616"/>
    </ligand>
</feature>
<dbReference type="InterPro" id="IPR007696">
    <property type="entry name" value="DNA_mismatch_repair_MutS_core"/>
</dbReference>
<organism evidence="10 11">
    <name type="scientific">Campylobacter canadensis</name>
    <dbReference type="NCBI Taxonomy" id="449520"/>
    <lineage>
        <taxon>Bacteria</taxon>
        <taxon>Pseudomonadati</taxon>
        <taxon>Campylobacterota</taxon>
        <taxon>Epsilonproteobacteria</taxon>
        <taxon>Campylobacterales</taxon>
        <taxon>Campylobacteraceae</taxon>
        <taxon>Campylobacter</taxon>
    </lineage>
</organism>
<evidence type="ECO:0000256" key="7">
    <source>
        <dbReference type="HAMAP-Rule" id="MF_00092"/>
    </source>
</evidence>
<dbReference type="EC" id="3.1.-.-" evidence="7"/>
<evidence type="ECO:0000259" key="9">
    <source>
        <dbReference type="PROSITE" id="PS50828"/>
    </source>
</evidence>
<dbReference type="InterPro" id="IPR027417">
    <property type="entry name" value="P-loop_NTPase"/>
</dbReference>
<keyword evidence="11" id="KW-1185">Reference proteome</keyword>
<dbReference type="PANTHER" id="PTHR11361:SF14">
    <property type="entry name" value="DNA MISMATCH REPAIR PROTEIN MUTS, TYPE 2"/>
    <property type="match status" value="1"/>
</dbReference>
<feature type="coiled-coil region" evidence="8">
    <location>
        <begin position="472"/>
        <end position="614"/>
    </location>
</feature>
<dbReference type="HAMAP" id="MF_00092">
    <property type="entry name" value="MutS2"/>
    <property type="match status" value="1"/>
</dbReference>
<dbReference type="PANTHER" id="PTHR11361">
    <property type="entry name" value="DNA MISMATCH REPAIR PROTEIN MUTS FAMILY MEMBER"/>
    <property type="match status" value="1"/>
</dbReference>
<keyword evidence="7" id="KW-0540">Nuclease</keyword>
<comment type="function">
    <text evidence="7">Endonuclease that is involved in the suppression of homologous recombination and thus may have a key role in the control of bacterial genetic diversity.</text>
</comment>
<evidence type="ECO:0000256" key="6">
    <source>
        <dbReference type="ARBA" id="ARBA00023125"/>
    </source>
</evidence>
<name>A0ABS7WVE3_9BACT</name>
<evidence type="ECO:0000256" key="2">
    <source>
        <dbReference type="ARBA" id="ARBA00022741"/>
    </source>
</evidence>
<dbReference type="InterPro" id="IPR002625">
    <property type="entry name" value="Smr_dom"/>
</dbReference>
<keyword evidence="3 7" id="KW-0378">Hydrolase</keyword>
<evidence type="ECO:0000313" key="10">
    <source>
        <dbReference type="EMBL" id="MBZ7988009.1"/>
    </source>
</evidence>
<feature type="domain" description="Smr" evidence="9">
    <location>
        <begin position="652"/>
        <end position="726"/>
    </location>
</feature>